<feature type="transmembrane region" description="Helical" evidence="1">
    <location>
        <begin position="225"/>
        <end position="248"/>
    </location>
</feature>
<evidence type="ECO:0000313" key="2">
    <source>
        <dbReference type="EMBL" id="MDT7014454.1"/>
    </source>
</evidence>
<organism evidence="2 3">
    <name type="scientific">Levilactobacillus namurensis</name>
    <dbReference type="NCBI Taxonomy" id="380393"/>
    <lineage>
        <taxon>Bacteria</taxon>
        <taxon>Bacillati</taxon>
        <taxon>Bacillota</taxon>
        <taxon>Bacilli</taxon>
        <taxon>Lactobacillales</taxon>
        <taxon>Lactobacillaceae</taxon>
        <taxon>Levilactobacillus</taxon>
    </lineage>
</organism>
<gene>
    <name evidence="2" type="ORF">RI532_08545</name>
</gene>
<comment type="caution">
    <text evidence="2">The sequence shown here is derived from an EMBL/GenBank/DDBJ whole genome shotgun (WGS) entry which is preliminary data.</text>
</comment>
<reference evidence="2" key="1">
    <citation type="submission" date="2023-08" db="EMBL/GenBank/DDBJ databases">
        <authorList>
            <person name="Page C.A."/>
            <person name="Perez-Diaz I.M."/>
        </authorList>
    </citation>
    <scope>NUCLEOTIDE SEQUENCE</scope>
    <source>
        <strain evidence="2">3.8.38</strain>
    </source>
</reference>
<feature type="transmembrane region" description="Helical" evidence="1">
    <location>
        <begin position="108"/>
        <end position="136"/>
    </location>
</feature>
<protein>
    <submittedName>
        <fullName evidence="2">ABC transporter permease subunit</fullName>
    </submittedName>
</protein>
<feature type="transmembrane region" description="Helical" evidence="1">
    <location>
        <begin position="68"/>
        <end position="88"/>
    </location>
</feature>
<dbReference type="EMBL" id="JAVLAM010000001">
    <property type="protein sequence ID" value="MDT7014454.1"/>
    <property type="molecule type" value="Genomic_DNA"/>
</dbReference>
<accession>A0AAW8W6X4</accession>
<keyword evidence="1" id="KW-0812">Transmembrane</keyword>
<dbReference type="AlphaFoldDB" id="A0AAW8W6X4"/>
<evidence type="ECO:0000313" key="3">
    <source>
        <dbReference type="Proteomes" id="UP001254075"/>
    </source>
</evidence>
<dbReference type="Proteomes" id="UP001254075">
    <property type="component" value="Unassembled WGS sequence"/>
</dbReference>
<keyword evidence="1" id="KW-0472">Membrane</keyword>
<name>A0AAW8W6X4_9LACO</name>
<evidence type="ECO:0000256" key="1">
    <source>
        <dbReference type="SAM" id="Phobius"/>
    </source>
</evidence>
<feature type="transmembrane region" description="Helical" evidence="1">
    <location>
        <begin position="21"/>
        <end position="39"/>
    </location>
</feature>
<feature type="transmembrane region" description="Helical" evidence="1">
    <location>
        <begin position="148"/>
        <end position="169"/>
    </location>
</feature>
<sequence>MRPLSVFLKKELLETWRTRRFGILTVVFLLFALMSPLAAKLTPDLLRLSLGTAVKLPPPTSVDSWTQFYKNISQMGIYIIAILFGGTVSRELTGKTLVNLVTKGLPRWAVIIAKYLCLLSQWLVVMAGAFLTTWGYTTFYFSDRQSPHPVAACLPLLVFGAFFLAVVLFGSTWGRHTYEGLLFTCLVMAILFLVKPLKRTHNFNPVSLIGDNVAILQGNLSLTKLFPAMGVALGLTLILIVSSVVLLNKKALKSKKLRLANQFL</sequence>
<feature type="transmembrane region" description="Helical" evidence="1">
    <location>
        <begin position="181"/>
        <end position="197"/>
    </location>
</feature>
<keyword evidence="1" id="KW-1133">Transmembrane helix</keyword>
<proteinExistence type="predicted"/>